<comment type="function">
    <text evidence="7">Acts on tyrosine phosphorylated proteins, low-MW aryl phosphates and natural and synthetic acyl phosphates.</text>
</comment>
<dbReference type="Pfam" id="PF01451">
    <property type="entry name" value="LMWPc"/>
    <property type="match status" value="1"/>
</dbReference>
<sequence length="157" mass="17819">MSQKKRVLMICLGNICRSPIAEAVFEKEMSQRGLKNQWEVESAAMIGYHTGKVPDHRALSTLKENGITNYSHRARQITEDDFDKFDWIFGMDNDNIQDLNGLKPTESQAKVELLGSYDPSGEVIIRDPYYDAGSAGFQKVYEQCLRSVTAFLNKYAN</sequence>
<accession>A0A0J7KLV9</accession>
<feature type="domain" description="Phosphotyrosine protein phosphatase I" evidence="8">
    <location>
        <begin position="5"/>
        <end position="154"/>
    </location>
</feature>
<proteinExistence type="inferred from homology"/>
<dbReference type="PRINTS" id="PR00720">
    <property type="entry name" value="MAMMALPTPASE"/>
</dbReference>
<keyword evidence="3 7" id="KW-0963">Cytoplasm</keyword>
<dbReference type="CDD" id="cd16343">
    <property type="entry name" value="LMWPTP"/>
    <property type="match status" value="1"/>
</dbReference>
<reference evidence="9 10" key="1">
    <citation type="submission" date="2015-04" db="EMBL/GenBank/DDBJ databases">
        <title>Lasius niger genome sequencing.</title>
        <authorList>
            <person name="Konorov E.A."/>
            <person name="Nikitin M.A."/>
            <person name="Kirill M.V."/>
            <person name="Chang P."/>
        </authorList>
    </citation>
    <scope>NUCLEOTIDE SEQUENCE [LARGE SCALE GENOMIC DNA]</scope>
    <source>
        <tissue evidence="9">Whole</tissue>
    </source>
</reference>
<evidence type="ECO:0000256" key="1">
    <source>
        <dbReference type="ARBA" id="ARBA00004496"/>
    </source>
</evidence>
<comment type="similarity">
    <text evidence="2 7">Belongs to the low molecular weight phosphotyrosine protein phosphatase family.</text>
</comment>
<comment type="caution">
    <text evidence="9">The sequence shown here is derived from an EMBL/GenBank/DDBJ whole genome shotgun (WGS) entry which is preliminary data.</text>
</comment>
<dbReference type="FunFam" id="3.40.50.2300:FF:000105">
    <property type="entry name" value="Low molecular weight phosphotyrosine protein"/>
    <property type="match status" value="1"/>
</dbReference>
<evidence type="ECO:0000256" key="5">
    <source>
        <dbReference type="ARBA" id="ARBA00022912"/>
    </source>
</evidence>
<dbReference type="EMBL" id="LBMM01005718">
    <property type="protein sequence ID" value="KMQ91272.1"/>
    <property type="molecule type" value="Genomic_DNA"/>
</dbReference>
<dbReference type="InterPro" id="IPR017867">
    <property type="entry name" value="Tyr_phospatase_low_mol_wt"/>
</dbReference>
<evidence type="ECO:0000256" key="6">
    <source>
        <dbReference type="PIRSR" id="PIRSR617867-1"/>
    </source>
</evidence>
<dbReference type="SUPFAM" id="SSF52788">
    <property type="entry name" value="Phosphotyrosine protein phosphatases I"/>
    <property type="match status" value="1"/>
</dbReference>
<feature type="active site" description="Proton donor" evidence="6">
    <location>
        <position position="127"/>
    </location>
</feature>
<dbReference type="PANTHER" id="PTHR11717:SF7">
    <property type="entry name" value="LOW MOLECULAR WEIGHT PHOSPHOTYROSINE PROTEIN PHOSPHATASE"/>
    <property type="match status" value="1"/>
</dbReference>
<dbReference type="OrthoDB" id="3388at2759"/>
<evidence type="ECO:0000313" key="10">
    <source>
        <dbReference type="Proteomes" id="UP000036403"/>
    </source>
</evidence>
<dbReference type="GO" id="GO:0003993">
    <property type="term" value="F:acid phosphatase activity"/>
    <property type="evidence" value="ECO:0007669"/>
    <property type="project" value="UniProtKB-UniRule"/>
</dbReference>
<dbReference type="Gene3D" id="3.40.50.2300">
    <property type="match status" value="1"/>
</dbReference>
<dbReference type="InterPro" id="IPR050438">
    <property type="entry name" value="LMW_PTPase"/>
</dbReference>
<feature type="active site" evidence="6">
    <location>
        <position position="17"/>
    </location>
</feature>
<comment type="catalytic activity">
    <reaction evidence="7">
        <text>a phosphate monoester + H2O = an alcohol + phosphate</text>
        <dbReference type="Rhea" id="RHEA:15017"/>
        <dbReference type="ChEBI" id="CHEBI:15377"/>
        <dbReference type="ChEBI" id="CHEBI:30879"/>
        <dbReference type="ChEBI" id="CHEBI:43474"/>
        <dbReference type="ChEBI" id="CHEBI:67140"/>
        <dbReference type="EC" id="3.1.3.2"/>
    </reaction>
</comment>
<keyword evidence="5 7" id="KW-0904">Protein phosphatase</keyword>
<dbReference type="PRINTS" id="PR00719">
    <property type="entry name" value="LMWPTPASE"/>
</dbReference>
<dbReference type="SMART" id="SM00226">
    <property type="entry name" value="LMWPc"/>
    <property type="match status" value="1"/>
</dbReference>
<dbReference type="GO" id="GO:0005737">
    <property type="term" value="C:cytoplasm"/>
    <property type="evidence" value="ECO:0007669"/>
    <property type="project" value="UniProtKB-SubCell"/>
</dbReference>
<evidence type="ECO:0000259" key="8">
    <source>
        <dbReference type="SMART" id="SM00226"/>
    </source>
</evidence>
<dbReference type="STRING" id="67767.A0A0J7KLV9"/>
<gene>
    <name evidence="9" type="ORF">RF55_8886</name>
</gene>
<dbReference type="AlphaFoldDB" id="A0A0J7KLV9"/>
<protein>
    <recommendedName>
        <fullName evidence="7">Low molecular weight phosphotyrosine protein phosphatase</fullName>
        <shortName evidence="7">LMW-PTP</shortName>
        <shortName evidence="7">LMW-PTPase</shortName>
        <ecNumber evidence="7">3.1.3.2</ecNumber>
        <ecNumber evidence="7">3.1.3.48</ecNumber>
    </recommendedName>
    <alternativeName>
        <fullName evidence="7">Low molecular weight cytosolic acid phosphatase</fullName>
    </alternativeName>
</protein>
<dbReference type="PaxDb" id="67767-A0A0J7KLV9"/>
<feature type="active site" description="Nucleophile" evidence="6">
    <location>
        <position position="11"/>
    </location>
</feature>
<dbReference type="GO" id="GO:0004726">
    <property type="term" value="F:non-membrane spanning protein tyrosine phosphatase activity"/>
    <property type="evidence" value="ECO:0007669"/>
    <property type="project" value="InterPro"/>
</dbReference>
<dbReference type="PANTHER" id="PTHR11717">
    <property type="entry name" value="LOW MOLECULAR WEIGHT PROTEIN TYROSINE PHOSPHATASE"/>
    <property type="match status" value="1"/>
</dbReference>
<dbReference type="EC" id="3.1.3.48" evidence="7"/>
<evidence type="ECO:0000256" key="3">
    <source>
        <dbReference type="ARBA" id="ARBA00022490"/>
    </source>
</evidence>
<dbReference type="InterPro" id="IPR036196">
    <property type="entry name" value="Ptyr_pPase_sf"/>
</dbReference>
<evidence type="ECO:0000313" key="9">
    <source>
        <dbReference type="EMBL" id="KMQ91272.1"/>
    </source>
</evidence>
<dbReference type="Proteomes" id="UP000036403">
    <property type="component" value="Unassembled WGS sequence"/>
</dbReference>
<dbReference type="EC" id="3.1.3.2" evidence="7"/>
<comment type="catalytic activity">
    <reaction evidence="7">
        <text>O-phospho-L-tyrosyl-[protein] + H2O = L-tyrosyl-[protein] + phosphate</text>
        <dbReference type="Rhea" id="RHEA:10684"/>
        <dbReference type="Rhea" id="RHEA-COMP:10136"/>
        <dbReference type="Rhea" id="RHEA-COMP:20101"/>
        <dbReference type="ChEBI" id="CHEBI:15377"/>
        <dbReference type="ChEBI" id="CHEBI:43474"/>
        <dbReference type="ChEBI" id="CHEBI:46858"/>
        <dbReference type="ChEBI" id="CHEBI:61978"/>
        <dbReference type="EC" id="3.1.3.48"/>
    </reaction>
</comment>
<evidence type="ECO:0000256" key="7">
    <source>
        <dbReference type="RuleBase" id="RU368115"/>
    </source>
</evidence>
<dbReference type="InterPro" id="IPR002115">
    <property type="entry name" value="Tyr_Pase_low_mol_wt_mml"/>
</dbReference>
<keyword evidence="10" id="KW-1185">Reference proteome</keyword>
<comment type="subcellular location">
    <subcellularLocation>
        <location evidence="1 7">Cytoplasm</location>
    </subcellularLocation>
</comment>
<name>A0A0J7KLV9_LASNI</name>
<evidence type="ECO:0000256" key="4">
    <source>
        <dbReference type="ARBA" id="ARBA00022801"/>
    </source>
</evidence>
<organism evidence="9 10">
    <name type="scientific">Lasius niger</name>
    <name type="common">Black garden ant</name>
    <dbReference type="NCBI Taxonomy" id="67767"/>
    <lineage>
        <taxon>Eukaryota</taxon>
        <taxon>Metazoa</taxon>
        <taxon>Ecdysozoa</taxon>
        <taxon>Arthropoda</taxon>
        <taxon>Hexapoda</taxon>
        <taxon>Insecta</taxon>
        <taxon>Pterygota</taxon>
        <taxon>Neoptera</taxon>
        <taxon>Endopterygota</taxon>
        <taxon>Hymenoptera</taxon>
        <taxon>Apocrita</taxon>
        <taxon>Aculeata</taxon>
        <taxon>Formicoidea</taxon>
        <taxon>Formicidae</taxon>
        <taxon>Formicinae</taxon>
        <taxon>Lasius</taxon>
        <taxon>Lasius</taxon>
    </lineage>
</organism>
<evidence type="ECO:0000256" key="2">
    <source>
        <dbReference type="ARBA" id="ARBA00011063"/>
    </source>
</evidence>
<dbReference type="InterPro" id="IPR023485">
    <property type="entry name" value="Ptyr_pPase"/>
</dbReference>
<keyword evidence="4 7" id="KW-0378">Hydrolase</keyword>